<dbReference type="AlphaFoldDB" id="A0A0V0HNJ3"/>
<protein>
    <submittedName>
        <fullName evidence="1">Putative ovule protein</fullName>
    </submittedName>
</protein>
<reference evidence="1" key="1">
    <citation type="submission" date="2015-12" db="EMBL/GenBank/DDBJ databases">
        <title>Gene expression during late stages of embryo sac development: a critical building block for successful pollen-pistil interactions.</title>
        <authorList>
            <person name="Liu Y."/>
            <person name="Joly V."/>
            <person name="Sabar M."/>
            <person name="Matton D.P."/>
        </authorList>
    </citation>
    <scope>NUCLEOTIDE SEQUENCE</scope>
</reference>
<name>A0A0V0HNJ3_SOLCH</name>
<accession>A0A0V0HNJ3</accession>
<evidence type="ECO:0000313" key="1">
    <source>
        <dbReference type="EMBL" id="JAP21142.1"/>
    </source>
</evidence>
<dbReference type="EMBL" id="GEDG01018031">
    <property type="protein sequence ID" value="JAP21142.1"/>
    <property type="molecule type" value="Transcribed_RNA"/>
</dbReference>
<organism evidence="1">
    <name type="scientific">Solanum chacoense</name>
    <name type="common">Chaco potato</name>
    <dbReference type="NCBI Taxonomy" id="4108"/>
    <lineage>
        <taxon>Eukaryota</taxon>
        <taxon>Viridiplantae</taxon>
        <taxon>Streptophyta</taxon>
        <taxon>Embryophyta</taxon>
        <taxon>Tracheophyta</taxon>
        <taxon>Spermatophyta</taxon>
        <taxon>Magnoliopsida</taxon>
        <taxon>eudicotyledons</taxon>
        <taxon>Gunneridae</taxon>
        <taxon>Pentapetalae</taxon>
        <taxon>asterids</taxon>
        <taxon>lamiids</taxon>
        <taxon>Solanales</taxon>
        <taxon>Solanaceae</taxon>
        <taxon>Solanoideae</taxon>
        <taxon>Solaneae</taxon>
        <taxon>Solanum</taxon>
    </lineage>
</organism>
<sequence>MTKRMDSLPCIMDCNLMDSGYTRSHFTWCNGWIPEKQFGRDWTEFCTTKNGQISLILLVFLT</sequence>
<proteinExistence type="predicted"/>